<protein>
    <submittedName>
        <fullName evidence="1">Uncharacterized protein</fullName>
    </submittedName>
</protein>
<accession>A0A852VLZ3</accession>
<name>A0A852VLZ3_9BACT</name>
<evidence type="ECO:0000313" key="1">
    <source>
        <dbReference type="EMBL" id="NYF91434.1"/>
    </source>
</evidence>
<proteinExistence type="predicted"/>
<reference evidence="1 2" key="1">
    <citation type="submission" date="2020-07" db="EMBL/GenBank/DDBJ databases">
        <title>Genomic Encyclopedia of Type Strains, Phase IV (KMG-V): Genome sequencing to study the core and pangenomes of soil and plant-associated prokaryotes.</title>
        <authorList>
            <person name="Whitman W."/>
        </authorList>
    </citation>
    <scope>NUCLEOTIDE SEQUENCE [LARGE SCALE GENOMIC DNA]</scope>
    <source>
        <strain evidence="1 2">M8UP22</strain>
    </source>
</reference>
<comment type="caution">
    <text evidence="1">The sequence shown here is derived from an EMBL/GenBank/DDBJ whole genome shotgun (WGS) entry which is preliminary data.</text>
</comment>
<organism evidence="1 2">
    <name type="scientific">Tunturiibacter lichenicola</name>
    <dbReference type="NCBI Taxonomy" id="2051959"/>
    <lineage>
        <taxon>Bacteria</taxon>
        <taxon>Pseudomonadati</taxon>
        <taxon>Acidobacteriota</taxon>
        <taxon>Terriglobia</taxon>
        <taxon>Terriglobales</taxon>
        <taxon>Acidobacteriaceae</taxon>
        <taxon>Tunturiibacter</taxon>
    </lineage>
</organism>
<sequence length="90" mass="10038">MRIASHLFREILDGIQSELSALDHQKTLAEDEGAPTITEIAAIDRVRKILRGTSALIKIELDDLDRVTNGQFRRSESIKPVPSDAGEERL</sequence>
<dbReference type="AlphaFoldDB" id="A0A852VLZ3"/>
<dbReference type="Proteomes" id="UP000564385">
    <property type="component" value="Unassembled WGS sequence"/>
</dbReference>
<dbReference type="EMBL" id="JACCCU010000002">
    <property type="protein sequence ID" value="NYF91434.1"/>
    <property type="molecule type" value="Genomic_DNA"/>
</dbReference>
<evidence type="ECO:0000313" key="2">
    <source>
        <dbReference type="Proteomes" id="UP000564385"/>
    </source>
</evidence>
<gene>
    <name evidence="1" type="ORF">HDF08_003536</name>
</gene>